<evidence type="ECO:0000256" key="1">
    <source>
        <dbReference type="ARBA" id="ARBA00002670"/>
    </source>
</evidence>
<dbReference type="InterPro" id="IPR051289">
    <property type="entry name" value="LAGLIDADG_Endonuclease"/>
</dbReference>
<dbReference type="PANTHER" id="PTHR36181:SF2">
    <property type="entry name" value="INTRON-ENCODED ENDONUCLEASE AI3-RELATED"/>
    <property type="match status" value="1"/>
</dbReference>
<proteinExistence type="predicted"/>
<dbReference type="GO" id="GO:0005739">
    <property type="term" value="C:mitochondrion"/>
    <property type="evidence" value="ECO:0007669"/>
    <property type="project" value="UniProtKB-ARBA"/>
</dbReference>
<feature type="non-terminal residue" evidence="3">
    <location>
        <position position="1"/>
    </location>
</feature>
<comment type="function">
    <text evidence="1">Mitochondrial DNA endonuclease involved in intron homing.</text>
</comment>
<evidence type="ECO:0000313" key="3">
    <source>
        <dbReference type="EMBL" id="QCG70002.1"/>
    </source>
</evidence>
<protein>
    <submittedName>
        <fullName evidence="3">LAGLIDADG endonuclease</fullName>
    </submittedName>
</protein>
<dbReference type="PANTHER" id="PTHR36181">
    <property type="entry name" value="INTRON-ENCODED ENDONUCLEASE AI3-RELATED"/>
    <property type="match status" value="1"/>
</dbReference>
<reference evidence="3" key="1">
    <citation type="journal article" name="Sci. Rep.">
        <title>The complete mitochondrial genome of medicinal fungus Taiwanofungus camphoratus reveals gene rearrangements and intron dynamics of Polyporales.</title>
        <authorList>
            <person name="Wang X."/>
            <person name="Jia L."/>
            <person name="Wang M."/>
            <person name="Yang H."/>
            <person name="Chen M."/>
            <person name="Li X."/>
            <person name="Liu H."/>
            <person name="Li Q."/>
            <person name="Liu N."/>
        </authorList>
    </citation>
    <scope>NUCLEOTIDE SEQUENCE</scope>
</reference>
<dbReference type="SUPFAM" id="SSF55608">
    <property type="entry name" value="Homing endonucleases"/>
    <property type="match status" value="2"/>
</dbReference>
<feature type="domain" description="Homing endonuclease LAGLIDADG" evidence="2">
    <location>
        <begin position="2"/>
        <end position="58"/>
    </location>
</feature>
<dbReference type="InterPro" id="IPR027434">
    <property type="entry name" value="Homing_endonucl"/>
</dbReference>
<dbReference type="EMBL" id="MH745717">
    <property type="protein sequence ID" value="QCG70002.1"/>
    <property type="molecule type" value="Genomic_DNA"/>
</dbReference>
<evidence type="ECO:0000259" key="2">
    <source>
        <dbReference type="Pfam" id="PF00961"/>
    </source>
</evidence>
<dbReference type="Gene3D" id="3.10.28.10">
    <property type="entry name" value="Homing endonucleases"/>
    <property type="match status" value="2"/>
</dbReference>
<gene>
    <name evidence="3" type="primary">orf271</name>
</gene>
<dbReference type="InterPro" id="IPR004860">
    <property type="entry name" value="LAGLIDADG_dom"/>
</dbReference>
<keyword evidence="3" id="KW-0378">Hydrolase</keyword>
<accession>A0A4D6SSL2</accession>
<dbReference type="RefSeq" id="YP_009652964.1">
    <property type="nucleotide sequence ID" value="NC_042771.1"/>
</dbReference>
<feature type="domain" description="Homing endonuclease LAGLIDADG" evidence="2">
    <location>
        <begin position="134"/>
        <end position="226"/>
    </location>
</feature>
<name>A0A4D6SSL2_TAICA</name>
<keyword evidence="3" id="KW-0496">Mitochondrion</keyword>
<keyword evidence="3" id="KW-0255">Endonuclease</keyword>
<dbReference type="GO" id="GO:0004519">
    <property type="term" value="F:endonuclease activity"/>
    <property type="evidence" value="ECO:0007669"/>
    <property type="project" value="UniProtKB-KW"/>
</dbReference>
<dbReference type="GeneID" id="40499469"/>
<sequence>MFEALHNHLGIGRINKNRNNVTLVVTSIDEIVSVLIPLFDKHPLHGSKLISYQIFKEVSLMMKAKKHLTVEGTLQILDLAYFMNPGTTLRTNESKEIILNTIRQKYGKLPLISELKLPEINLPEPVNLEFIRGEVDGDGSFNVSFRSDRRRIGVNFTVIHELSELSVLNELQQFFKCGSVYKLKSNAARFQVQTVDDILNNIEPVFRDIKFNTIKQKQYEIFIEVCKLIKTKGYKNDDDLQTIVDLAWDMNNSGINRRISKEEYLAKFIKN</sequence>
<organism evidence="3">
    <name type="scientific">Taiwanofungus camphoratus</name>
    <name type="common">Poroid brown-rot fungus</name>
    <name type="synonym">Antrodia camphorata</name>
    <dbReference type="NCBI Taxonomy" id="2696576"/>
    <lineage>
        <taxon>Eukaryota</taxon>
        <taxon>Fungi</taxon>
        <taxon>Dikarya</taxon>
        <taxon>Basidiomycota</taxon>
        <taxon>Agaricomycotina</taxon>
        <taxon>Agaricomycetes</taxon>
        <taxon>Polyporales</taxon>
        <taxon>Taiwanofungaceae</taxon>
        <taxon>Taiwanofungus</taxon>
    </lineage>
</organism>
<dbReference type="Pfam" id="PF00961">
    <property type="entry name" value="LAGLIDADG_1"/>
    <property type="match status" value="2"/>
</dbReference>
<geneLocation type="mitochondrion" evidence="3"/>
<dbReference type="AlphaFoldDB" id="A0A4D6SSL2"/>
<keyword evidence="3" id="KW-0540">Nuclease</keyword>